<evidence type="ECO:0000313" key="3">
    <source>
        <dbReference type="EMBL" id="GMH17406.1"/>
    </source>
</evidence>
<feature type="transmembrane region" description="Helical" evidence="2">
    <location>
        <begin position="222"/>
        <end position="243"/>
    </location>
</feature>
<keyword evidence="2" id="KW-0472">Membrane</keyword>
<dbReference type="AlphaFoldDB" id="A0AAD3SWL4"/>
<dbReference type="PANTHER" id="PTHR33874">
    <property type="entry name" value="RING FINGER PROTEIN"/>
    <property type="match status" value="1"/>
</dbReference>
<keyword evidence="2" id="KW-0812">Transmembrane</keyword>
<gene>
    <name evidence="3" type="ORF">Nepgr_019247</name>
</gene>
<keyword evidence="2" id="KW-1133">Transmembrane helix</keyword>
<reference evidence="3" key="1">
    <citation type="submission" date="2023-05" db="EMBL/GenBank/DDBJ databases">
        <title>Nepenthes gracilis genome sequencing.</title>
        <authorList>
            <person name="Fukushima K."/>
        </authorList>
    </citation>
    <scope>NUCLEOTIDE SEQUENCE</scope>
    <source>
        <strain evidence="3">SING2019-196</strain>
    </source>
</reference>
<dbReference type="EMBL" id="BSYO01000017">
    <property type="protein sequence ID" value="GMH17406.1"/>
    <property type="molecule type" value="Genomic_DNA"/>
</dbReference>
<feature type="coiled-coil region" evidence="1">
    <location>
        <begin position="49"/>
        <end position="79"/>
    </location>
</feature>
<organism evidence="3 4">
    <name type="scientific">Nepenthes gracilis</name>
    <name type="common">Slender pitcher plant</name>
    <dbReference type="NCBI Taxonomy" id="150966"/>
    <lineage>
        <taxon>Eukaryota</taxon>
        <taxon>Viridiplantae</taxon>
        <taxon>Streptophyta</taxon>
        <taxon>Embryophyta</taxon>
        <taxon>Tracheophyta</taxon>
        <taxon>Spermatophyta</taxon>
        <taxon>Magnoliopsida</taxon>
        <taxon>eudicotyledons</taxon>
        <taxon>Gunneridae</taxon>
        <taxon>Pentapetalae</taxon>
        <taxon>Caryophyllales</taxon>
        <taxon>Nepenthaceae</taxon>
        <taxon>Nepenthes</taxon>
    </lineage>
</organism>
<dbReference type="Proteomes" id="UP001279734">
    <property type="component" value="Unassembled WGS sequence"/>
</dbReference>
<protein>
    <submittedName>
        <fullName evidence="3">Uncharacterized protein</fullName>
    </submittedName>
</protein>
<proteinExistence type="predicted"/>
<evidence type="ECO:0000256" key="2">
    <source>
        <dbReference type="SAM" id="Phobius"/>
    </source>
</evidence>
<keyword evidence="4" id="KW-1185">Reference proteome</keyword>
<name>A0AAD3SWL4_NEPGR</name>
<keyword evidence="1" id="KW-0175">Coiled coil</keyword>
<evidence type="ECO:0000313" key="4">
    <source>
        <dbReference type="Proteomes" id="UP001279734"/>
    </source>
</evidence>
<comment type="caution">
    <text evidence="3">The sequence shown here is derived from an EMBL/GenBank/DDBJ whole genome shotgun (WGS) entry which is preliminary data.</text>
</comment>
<dbReference type="PANTHER" id="PTHR33874:SF4">
    <property type="entry name" value="EXPRESSED PROTEIN"/>
    <property type="match status" value="1"/>
</dbReference>
<sequence>MNHPRKAFEVAKTVLEVAELAWSAVENFHNHDGHHDQETANCCLSTEELEFLRSENKRLRELLEQNLNLLQNLSELSCVVNDCPPDLHDSLVAAVDSKEFLCRLQSLRASVNGTGIDFPFKEPTGADLDSAEILVNIDQEEPSLWVWITEEMVPGTSEEWSGIDDDNYVIVCEDHVVEGVANFISRCILTNPKAQKLAPEELQKTVTKSLGDMNKFEKMLNIWHAGNMVYTLSTWGLALAGLYNSRSMLKLAAKGVHTSSKIVLKTL</sequence>
<accession>A0AAD3SWL4</accession>
<evidence type="ECO:0000256" key="1">
    <source>
        <dbReference type="SAM" id="Coils"/>
    </source>
</evidence>